<organism evidence="6">
    <name type="scientific">Soboliphyme baturini</name>
    <dbReference type="NCBI Taxonomy" id="241478"/>
    <lineage>
        <taxon>Eukaryota</taxon>
        <taxon>Metazoa</taxon>
        <taxon>Ecdysozoa</taxon>
        <taxon>Nematoda</taxon>
        <taxon>Enoplea</taxon>
        <taxon>Dorylaimia</taxon>
        <taxon>Dioctophymatida</taxon>
        <taxon>Dioctophymatoidea</taxon>
        <taxon>Soboliphymatidae</taxon>
        <taxon>Soboliphyme</taxon>
    </lineage>
</organism>
<dbReference type="InterPro" id="IPR011642">
    <property type="entry name" value="Gate_dom"/>
</dbReference>
<feature type="domain" description="Concentrative nucleoside transporter C-terminal" evidence="2">
    <location>
        <begin position="159"/>
        <end position="376"/>
    </location>
</feature>
<dbReference type="InterPro" id="IPR011657">
    <property type="entry name" value="CNT_C_dom"/>
</dbReference>
<evidence type="ECO:0000313" key="6">
    <source>
        <dbReference type="WBParaSite" id="SBAD_0000362801-mRNA-1"/>
    </source>
</evidence>
<feature type="transmembrane region" description="Helical" evidence="1">
    <location>
        <begin position="124"/>
        <end position="144"/>
    </location>
</feature>
<feature type="domain" description="Nucleoside transporter/FeoB GTPase Gate" evidence="3">
    <location>
        <begin position="50"/>
        <end position="146"/>
    </location>
</feature>
<evidence type="ECO:0000313" key="4">
    <source>
        <dbReference type="EMBL" id="VDP01254.1"/>
    </source>
</evidence>
<feature type="transmembrane region" description="Helical" evidence="1">
    <location>
        <begin position="57"/>
        <end position="82"/>
    </location>
</feature>
<evidence type="ECO:0000313" key="5">
    <source>
        <dbReference type="Proteomes" id="UP000270296"/>
    </source>
</evidence>
<feature type="transmembrane region" description="Helical" evidence="1">
    <location>
        <begin position="256"/>
        <end position="272"/>
    </location>
</feature>
<dbReference type="GO" id="GO:0005886">
    <property type="term" value="C:plasma membrane"/>
    <property type="evidence" value="ECO:0007669"/>
    <property type="project" value="TreeGrafter"/>
</dbReference>
<dbReference type="Pfam" id="PF07662">
    <property type="entry name" value="Nucleos_tra2_C"/>
    <property type="match status" value="1"/>
</dbReference>
<keyword evidence="1" id="KW-1133">Transmembrane helix</keyword>
<dbReference type="InterPro" id="IPR008276">
    <property type="entry name" value="C_nuclsd_transpt"/>
</dbReference>
<accession>A0A183IIM4</accession>
<feature type="transmembrane region" description="Helical" evidence="1">
    <location>
        <begin position="356"/>
        <end position="376"/>
    </location>
</feature>
<dbReference type="Pfam" id="PF07670">
    <property type="entry name" value="Gate"/>
    <property type="match status" value="1"/>
</dbReference>
<evidence type="ECO:0000259" key="2">
    <source>
        <dbReference type="Pfam" id="PF07662"/>
    </source>
</evidence>
<feature type="transmembrane region" description="Helical" evidence="1">
    <location>
        <begin position="150"/>
        <end position="179"/>
    </location>
</feature>
<evidence type="ECO:0000259" key="3">
    <source>
        <dbReference type="Pfam" id="PF07670"/>
    </source>
</evidence>
<dbReference type="AlphaFoldDB" id="A0A183IIM4"/>
<sequence length="377" mass="41110">MQWQPGVDAFGWISKQMITFLDYTVYGTQFVYGFLAVPPAICGMNPVLLFSVLQAILYFGSCVAVLYHFGIMQFVLMRFAWITQKTMTTTAAESLNAVASIILGMTEAPILIRPYLAKLTKSEVVAVLCGGFSTIAGSLFAAYVSLGVRAYYLFACPSYILSASIMSAPAALSSSKLFYPETEESKTKRIEDLKLPKGLYKNVLEAISVGATSVITIIFQIGSNLIVFTALLAFINAVFAWLGSMVGVENFSFERLLSYIFFPIAFIMGVSLEADMQKRIDETMIVAELMGTKIALNEFIAYQRMSVYLLEKKLTARAQMMASFALCSFGNVGSIGIQLGGIGGMCPEQKPVLAEVAVRALIASICANFMTTCWAGK</sequence>
<dbReference type="PANTHER" id="PTHR10590:SF4">
    <property type="entry name" value="SOLUTE CARRIER FAMILY 28 MEMBER 3"/>
    <property type="match status" value="1"/>
</dbReference>
<gene>
    <name evidence="4" type="ORF">SBAD_LOCUS3469</name>
</gene>
<feature type="transmembrane region" description="Helical" evidence="1">
    <location>
        <begin position="225"/>
        <end position="244"/>
    </location>
</feature>
<dbReference type="WBParaSite" id="SBAD_0000362801-mRNA-1">
    <property type="protein sequence ID" value="SBAD_0000362801-mRNA-1"/>
    <property type="gene ID" value="SBAD_0000362801"/>
</dbReference>
<proteinExistence type="predicted"/>
<reference evidence="6" key="1">
    <citation type="submission" date="2016-06" db="UniProtKB">
        <authorList>
            <consortium name="WormBaseParasite"/>
        </authorList>
    </citation>
    <scope>IDENTIFICATION</scope>
</reference>
<evidence type="ECO:0000256" key="1">
    <source>
        <dbReference type="SAM" id="Phobius"/>
    </source>
</evidence>
<reference evidence="4 5" key="2">
    <citation type="submission" date="2018-11" db="EMBL/GenBank/DDBJ databases">
        <authorList>
            <consortium name="Pathogen Informatics"/>
        </authorList>
    </citation>
    <scope>NUCLEOTIDE SEQUENCE [LARGE SCALE GENOMIC DNA]</scope>
</reference>
<protein>
    <submittedName>
        <fullName evidence="6">Nucleos_tra2_C domain-containing protein</fullName>
    </submittedName>
</protein>
<feature type="transmembrane region" description="Helical" evidence="1">
    <location>
        <begin position="323"/>
        <end position="344"/>
    </location>
</feature>
<dbReference type="EMBL" id="UZAM01007765">
    <property type="protein sequence ID" value="VDP01254.1"/>
    <property type="molecule type" value="Genomic_DNA"/>
</dbReference>
<dbReference type="Proteomes" id="UP000270296">
    <property type="component" value="Unassembled WGS sequence"/>
</dbReference>
<name>A0A183IIM4_9BILA</name>
<feature type="transmembrane region" description="Helical" evidence="1">
    <location>
        <begin position="30"/>
        <end position="50"/>
    </location>
</feature>
<keyword evidence="1" id="KW-0472">Membrane</keyword>
<dbReference type="PANTHER" id="PTHR10590">
    <property type="entry name" value="SODIUM/NUCLEOSIDE COTRANSPORTER"/>
    <property type="match status" value="1"/>
</dbReference>
<keyword evidence="5" id="KW-1185">Reference proteome</keyword>
<feature type="transmembrane region" description="Helical" evidence="1">
    <location>
        <begin position="94"/>
        <end position="112"/>
    </location>
</feature>
<keyword evidence="1" id="KW-0812">Transmembrane</keyword>
<dbReference type="OrthoDB" id="6075923at2759"/>
<dbReference type="GO" id="GO:0005415">
    <property type="term" value="F:nucleoside:sodium symporter activity"/>
    <property type="evidence" value="ECO:0007669"/>
    <property type="project" value="TreeGrafter"/>
</dbReference>